<dbReference type="EMBL" id="BGZK01001233">
    <property type="protein sequence ID" value="GBP75034.1"/>
    <property type="molecule type" value="Genomic_DNA"/>
</dbReference>
<dbReference type="Proteomes" id="UP000299102">
    <property type="component" value="Unassembled WGS sequence"/>
</dbReference>
<evidence type="ECO:0000256" key="1">
    <source>
        <dbReference type="SAM" id="MobiDB-lite"/>
    </source>
</evidence>
<gene>
    <name evidence="2" type="ORF">EVAR_21797_1</name>
</gene>
<protein>
    <submittedName>
        <fullName evidence="2">Uncharacterized protein</fullName>
    </submittedName>
</protein>
<keyword evidence="3" id="KW-1185">Reference proteome</keyword>
<sequence>MIEEKDVRQTKAYPPAAICYPRPEPRASDETRPPIALRAPRAGALLARGRSSAGPGVSSIRGRARSRRAGPTAPHGTIMWLVSERRARAGGDGTGSGGDGDTERQRAARRASAGRSAGTVEFKSVACAGGPGSAEPAAPPLAALPDPQQFNIFPAFFSRQLNFSSGGACGQGAKIMEELRPNLVGGLLGVPGLLDDHQTDAKFLPSAVGAAVAEAKYAPDKGRKCSNASSSSAEEFSALYGGEHAHTPPAPPLPRALNDQPGRIFPQSFCFKLALRPSVLAALRAANDRCHHRSTNGQDQRLILLKPRGVRRDSDRVCKAKKNLLVLALYQVAAQRATVSLFIA</sequence>
<accession>A0A4C1YJ78</accession>
<feature type="compositionally biased region" description="Gly residues" evidence="1">
    <location>
        <begin position="90"/>
        <end position="99"/>
    </location>
</feature>
<dbReference type="AlphaFoldDB" id="A0A4C1YJ78"/>
<comment type="caution">
    <text evidence="2">The sequence shown here is derived from an EMBL/GenBank/DDBJ whole genome shotgun (WGS) entry which is preliminary data.</text>
</comment>
<organism evidence="2 3">
    <name type="scientific">Eumeta variegata</name>
    <name type="common">Bagworm moth</name>
    <name type="synonym">Eumeta japonica</name>
    <dbReference type="NCBI Taxonomy" id="151549"/>
    <lineage>
        <taxon>Eukaryota</taxon>
        <taxon>Metazoa</taxon>
        <taxon>Ecdysozoa</taxon>
        <taxon>Arthropoda</taxon>
        <taxon>Hexapoda</taxon>
        <taxon>Insecta</taxon>
        <taxon>Pterygota</taxon>
        <taxon>Neoptera</taxon>
        <taxon>Endopterygota</taxon>
        <taxon>Lepidoptera</taxon>
        <taxon>Glossata</taxon>
        <taxon>Ditrysia</taxon>
        <taxon>Tineoidea</taxon>
        <taxon>Psychidae</taxon>
        <taxon>Oiketicinae</taxon>
        <taxon>Eumeta</taxon>
    </lineage>
</organism>
<reference evidence="2 3" key="1">
    <citation type="journal article" date="2019" name="Commun. Biol.">
        <title>The bagworm genome reveals a unique fibroin gene that provides high tensile strength.</title>
        <authorList>
            <person name="Kono N."/>
            <person name="Nakamura H."/>
            <person name="Ohtoshi R."/>
            <person name="Tomita M."/>
            <person name="Numata K."/>
            <person name="Arakawa K."/>
        </authorList>
    </citation>
    <scope>NUCLEOTIDE SEQUENCE [LARGE SCALE GENOMIC DNA]</scope>
</reference>
<feature type="compositionally biased region" description="Low complexity" evidence="1">
    <location>
        <begin position="33"/>
        <end position="61"/>
    </location>
</feature>
<evidence type="ECO:0000313" key="3">
    <source>
        <dbReference type="Proteomes" id="UP000299102"/>
    </source>
</evidence>
<feature type="compositionally biased region" description="Basic and acidic residues" evidence="1">
    <location>
        <begin position="23"/>
        <end position="32"/>
    </location>
</feature>
<feature type="region of interest" description="Disordered" evidence="1">
    <location>
        <begin position="1"/>
        <end position="74"/>
    </location>
</feature>
<feature type="region of interest" description="Disordered" evidence="1">
    <location>
        <begin position="88"/>
        <end position="116"/>
    </location>
</feature>
<name>A0A4C1YJ78_EUMVA</name>
<dbReference type="STRING" id="151549.A0A4C1YJ78"/>
<dbReference type="OrthoDB" id="7370164at2759"/>
<evidence type="ECO:0000313" key="2">
    <source>
        <dbReference type="EMBL" id="GBP75034.1"/>
    </source>
</evidence>
<proteinExistence type="predicted"/>